<evidence type="ECO:0000313" key="6">
    <source>
        <dbReference type="EMBL" id="CDF89632.1"/>
    </source>
</evidence>
<proteinExistence type="predicted"/>
<gene>
    <name evidence="6" type="ORF">BN860_08944g</name>
</gene>
<dbReference type="PANTHER" id="PTHR28038:SF1">
    <property type="entry name" value="ADL329WP"/>
    <property type="match status" value="1"/>
</dbReference>
<sequence>MPVKRSDLCVSYKHVAPPKSPYAATSNITGLVNQSTPMMAMFLKNKFMAWFAVVQSFHSYLNFRSDDAVSGNSNSLDQSPGLRLLMSMIGLVVCYMDLVFPTPPAPRPASAPAASEPPKVPAETSQ</sequence>
<dbReference type="GO" id="GO:0005789">
    <property type="term" value="C:endoplasmic reticulum membrane"/>
    <property type="evidence" value="ECO:0007669"/>
    <property type="project" value="InterPro"/>
</dbReference>
<dbReference type="GO" id="GO:0044183">
    <property type="term" value="F:protein folding chaperone"/>
    <property type="evidence" value="ECO:0007669"/>
    <property type="project" value="InterPro"/>
</dbReference>
<evidence type="ECO:0000256" key="3">
    <source>
        <dbReference type="ARBA" id="ARBA00022989"/>
    </source>
</evidence>
<evidence type="ECO:0000256" key="1">
    <source>
        <dbReference type="ARBA" id="ARBA00004370"/>
    </source>
</evidence>
<accession>A0A8J2T5W0</accession>
<dbReference type="PANTHER" id="PTHR28038">
    <property type="entry name" value="ADL329WP"/>
    <property type="match status" value="1"/>
</dbReference>
<keyword evidence="2" id="KW-0812">Transmembrane</keyword>
<dbReference type="Pfam" id="PF03669">
    <property type="entry name" value="ASTER"/>
    <property type="match status" value="1"/>
</dbReference>
<protein>
    <submittedName>
        <fullName evidence="6">ZYBA0S04-08944g1_1</fullName>
    </submittedName>
</protein>
<keyword evidence="3" id="KW-1133">Transmembrane helix</keyword>
<dbReference type="Proteomes" id="UP000019375">
    <property type="component" value="Unassembled WGS sequence"/>
</dbReference>
<evidence type="ECO:0000313" key="7">
    <source>
        <dbReference type="Proteomes" id="UP000019375"/>
    </source>
</evidence>
<comment type="subcellular location">
    <subcellularLocation>
        <location evidence="1">Membrane</location>
    </subcellularLocation>
</comment>
<dbReference type="OrthoDB" id="284718at2759"/>
<dbReference type="EMBL" id="HG316457">
    <property type="protein sequence ID" value="CDF89632.1"/>
    <property type="molecule type" value="Genomic_DNA"/>
</dbReference>
<organism evidence="6 7">
    <name type="scientific">Zygosaccharomyces bailii (strain CLIB 213 / ATCC 58445 / CBS 680 / BCRC 21525 / NBRC 1098 / NCYC 1416 / NRRL Y-2227)</name>
    <dbReference type="NCBI Taxonomy" id="1333698"/>
    <lineage>
        <taxon>Eukaryota</taxon>
        <taxon>Fungi</taxon>
        <taxon>Dikarya</taxon>
        <taxon>Ascomycota</taxon>
        <taxon>Saccharomycotina</taxon>
        <taxon>Saccharomycetes</taxon>
        <taxon>Saccharomycetales</taxon>
        <taxon>Saccharomycetaceae</taxon>
        <taxon>Zygosaccharomyces</taxon>
    </lineage>
</organism>
<evidence type="ECO:0000256" key="5">
    <source>
        <dbReference type="SAM" id="MobiDB-lite"/>
    </source>
</evidence>
<evidence type="ECO:0000256" key="4">
    <source>
        <dbReference type="ARBA" id="ARBA00023136"/>
    </source>
</evidence>
<reference evidence="7" key="1">
    <citation type="journal article" date="2013" name="Genome Announc.">
        <title>Genome sequence of the food spoilage yeast Zygosaccharomyces bailii CLIB 213(T).</title>
        <authorList>
            <person name="Galeote V."/>
            <person name="Bigey F."/>
            <person name="Devillers H."/>
            <person name="Neuveglise C."/>
            <person name="Dequin S."/>
        </authorList>
    </citation>
    <scope>NUCLEOTIDE SEQUENCE [LARGE SCALE GENOMIC DNA]</scope>
    <source>
        <strain evidence="7">CLIB 213 / ATCC 58445 / CBS 680 / CCRC 21525 / NBRC 1098 / NCYC 1416 / NRRL Y-2227</strain>
    </source>
</reference>
<evidence type="ECO:0000256" key="2">
    <source>
        <dbReference type="ARBA" id="ARBA00022692"/>
    </source>
</evidence>
<keyword evidence="7" id="KW-1185">Reference proteome</keyword>
<dbReference type="GO" id="GO:0045048">
    <property type="term" value="P:protein insertion into ER membrane"/>
    <property type="evidence" value="ECO:0007669"/>
    <property type="project" value="InterPro"/>
</dbReference>
<feature type="region of interest" description="Disordered" evidence="5">
    <location>
        <begin position="105"/>
        <end position="126"/>
    </location>
</feature>
<keyword evidence="4" id="KW-0472">Membrane</keyword>
<dbReference type="AlphaFoldDB" id="A0A8J2T5W0"/>
<dbReference type="InterPro" id="IPR005351">
    <property type="entry name" value="ASTER"/>
</dbReference>
<name>A0A8J2T5W0_ZYGB2</name>